<accession>I3TCD8</accession>
<dbReference type="InParanoid" id="I3TCD8"/>
<dbReference type="InterPro" id="IPR027417">
    <property type="entry name" value="P-loop_NTPase"/>
</dbReference>
<dbReference type="GO" id="GO:0016787">
    <property type="term" value="F:hydrolase activity"/>
    <property type="evidence" value="ECO:0007669"/>
    <property type="project" value="UniProtKB-KW"/>
</dbReference>
<evidence type="ECO:0000256" key="4">
    <source>
        <dbReference type="ARBA" id="ARBA00023134"/>
    </source>
</evidence>
<dbReference type="GeneID" id="13012920"/>
<dbReference type="EMBL" id="CP003531">
    <property type="protein sequence ID" value="AFK50426.1"/>
    <property type="molecule type" value="Genomic_DNA"/>
</dbReference>
<proteinExistence type="inferred from homology"/>
<feature type="transmembrane region" description="Helical" evidence="5">
    <location>
        <begin position="6"/>
        <end position="26"/>
    </location>
</feature>
<reference evidence="6 7" key="1">
    <citation type="journal article" date="2012" name="J. Bacteriol.">
        <title>Complete genome sequence of the hyperthermophilic cellulolytic Crenarchaeon 'Thermogladius cellulolyticus' 1633.</title>
        <authorList>
            <person name="Mardanov A.V."/>
            <person name="Kochetkova T.V."/>
            <person name="Beletsky A.V."/>
            <person name="Bonch-Osmolovskaya E.A."/>
            <person name="Ravin N.V."/>
            <person name="Skryabin K.G."/>
        </authorList>
    </citation>
    <scope>NUCLEOTIDE SEQUENCE [LARGE SCALE GENOMIC DNA]</scope>
    <source>
        <strain evidence="7">DSM 22663 / VKM B-2946 / 1633</strain>
    </source>
</reference>
<dbReference type="Pfam" id="PF03029">
    <property type="entry name" value="ATP_bind_1"/>
    <property type="match status" value="1"/>
</dbReference>
<dbReference type="KEGG" id="thg:TCELL_0001"/>
<sequence length="68" mass="7562">MEDVVVIAVFTGVAGSGKSTLIASYYKWLKRSLVTRVAVVNLDPGAEVLLYRPTLDIRGCFRLNDKFK</sequence>
<organism evidence="6 7">
    <name type="scientific">Thermogladius calderae (strain DSM 22663 / VKM B-2946 / 1633)</name>
    <dbReference type="NCBI Taxonomy" id="1184251"/>
    <lineage>
        <taxon>Archaea</taxon>
        <taxon>Thermoproteota</taxon>
        <taxon>Thermoprotei</taxon>
        <taxon>Desulfurococcales</taxon>
        <taxon>Desulfurococcaceae</taxon>
        <taxon>Thermogladius</taxon>
    </lineage>
</organism>
<dbReference type="STRING" id="1184251.TCELL_0001"/>
<keyword evidence="3" id="KW-0378">Hydrolase</keyword>
<dbReference type="HOGENOM" id="CLU_2784308_0_0_2"/>
<keyword evidence="5" id="KW-1133">Transmembrane helix</keyword>
<dbReference type="Proteomes" id="UP000005270">
    <property type="component" value="Chromosome"/>
</dbReference>
<protein>
    <recommendedName>
        <fullName evidence="8">GTPase</fullName>
    </recommendedName>
</protein>
<dbReference type="GO" id="GO:0005525">
    <property type="term" value="F:GTP binding"/>
    <property type="evidence" value="ECO:0007669"/>
    <property type="project" value="UniProtKB-KW"/>
</dbReference>
<dbReference type="InterPro" id="IPR004130">
    <property type="entry name" value="Gpn"/>
</dbReference>
<keyword evidence="5" id="KW-0812">Transmembrane</keyword>
<dbReference type="SUPFAM" id="SSF52540">
    <property type="entry name" value="P-loop containing nucleoside triphosphate hydrolases"/>
    <property type="match status" value="1"/>
</dbReference>
<evidence type="ECO:0000256" key="1">
    <source>
        <dbReference type="ARBA" id="ARBA00005290"/>
    </source>
</evidence>
<gene>
    <name evidence="6" type="ordered locus">TCELL_0001</name>
</gene>
<keyword evidence="7" id="KW-1185">Reference proteome</keyword>
<dbReference type="AlphaFoldDB" id="I3TCD8"/>
<keyword evidence="4" id="KW-0342">GTP-binding</keyword>
<keyword evidence="5" id="KW-0472">Membrane</keyword>
<evidence type="ECO:0008006" key="8">
    <source>
        <dbReference type="Google" id="ProtNLM"/>
    </source>
</evidence>
<evidence type="ECO:0000256" key="2">
    <source>
        <dbReference type="ARBA" id="ARBA00022741"/>
    </source>
</evidence>
<evidence type="ECO:0000256" key="5">
    <source>
        <dbReference type="SAM" id="Phobius"/>
    </source>
</evidence>
<keyword evidence="2" id="KW-0547">Nucleotide-binding</keyword>
<dbReference type="RefSeq" id="WP_014736677.1">
    <property type="nucleotide sequence ID" value="NC_017954.1"/>
</dbReference>
<name>I3TCD8_THEC1</name>
<evidence type="ECO:0000313" key="6">
    <source>
        <dbReference type="EMBL" id="AFK50426.1"/>
    </source>
</evidence>
<dbReference type="eggNOG" id="arCOG01225">
    <property type="taxonomic scope" value="Archaea"/>
</dbReference>
<evidence type="ECO:0000313" key="7">
    <source>
        <dbReference type="Proteomes" id="UP000005270"/>
    </source>
</evidence>
<dbReference type="Gene3D" id="3.40.50.300">
    <property type="entry name" value="P-loop containing nucleotide triphosphate hydrolases"/>
    <property type="match status" value="1"/>
</dbReference>
<comment type="similarity">
    <text evidence="1">Belongs to the GPN-loop GTPase family.</text>
</comment>
<evidence type="ECO:0000256" key="3">
    <source>
        <dbReference type="ARBA" id="ARBA00022801"/>
    </source>
</evidence>